<dbReference type="Proteomes" id="UP000235672">
    <property type="component" value="Unassembled WGS sequence"/>
</dbReference>
<protein>
    <recommendedName>
        <fullName evidence="3">Tc1-like transposase DDE domain-containing protein</fullName>
    </recommendedName>
</protein>
<name>A0A2J6PWM6_9HELO</name>
<organism evidence="1 2">
    <name type="scientific">Hyaloscypha hepaticicola</name>
    <dbReference type="NCBI Taxonomy" id="2082293"/>
    <lineage>
        <taxon>Eukaryota</taxon>
        <taxon>Fungi</taxon>
        <taxon>Dikarya</taxon>
        <taxon>Ascomycota</taxon>
        <taxon>Pezizomycotina</taxon>
        <taxon>Leotiomycetes</taxon>
        <taxon>Helotiales</taxon>
        <taxon>Hyaloscyphaceae</taxon>
        <taxon>Hyaloscypha</taxon>
    </lineage>
</organism>
<proteinExistence type="predicted"/>
<dbReference type="OrthoDB" id="3478007at2759"/>
<dbReference type="Gene3D" id="3.30.420.10">
    <property type="entry name" value="Ribonuclease H-like superfamily/Ribonuclease H"/>
    <property type="match status" value="1"/>
</dbReference>
<dbReference type="InterPro" id="IPR036397">
    <property type="entry name" value="RNaseH_sf"/>
</dbReference>
<dbReference type="STRING" id="1745343.A0A2J6PWM6"/>
<gene>
    <name evidence="1" type="ORF">NA56DRAFT_577175</name>
</gene>
<keyword evidence="2" id="KW-1185">Reference proteome</keyword>
<feature type="non-terminal residue" evidence="1">
    <location>
        <position position="1"/>
    </location>
</feature>
<sequence>IMNYPPQSLDLNPIENVWIRLKELISRRKHKARGRADFTEAMREEWSQISKDFLLKLCDSMPGRYKACLKNKRGATKY</sequence>
<dbReference type="GO" id="GO:0003676">
    <property type="term" value="F:nucleic acid binding"/>
    <property type="evidence" value="ECO:0007669"/>
    <property type="project" value="InterPro"/>
</dbReference>
<evidence type="ECO:0000313" key="2">
    <source>
        <dbReference type="Proteomes" id="UP000235672"/>
    </source>
</evidence>
<accession>A0A2J6PWM6</accession>
<reference evidence="1 2" key="1">
    <citation type="submission" date="2016-05" db="EMBL/GenBank/DDBJ databases">
        <title>A degradative enzymes factory behind the ericoid mycorrhizal symbiosis.</title>
        <authorList>
            <consortium name="DOE Joint Genome Institute"/>
            <person name="Martino E."/>
            <person name="Morin E."/>
            <person name="Grelet G."/>
            <person name="Kuo A."/>
            <person name="Kohler A."/>
            <person name="Daghino S."/>
            <person name="Barry K."/>
            <person name="Choi C."/>
            <person name="Cichocki N."/>
            <person name="Clum A."/>
            <person name="Copeland A."/>
            <person name="Hainaut M."/>
            <person name="Haridas S."/>
            <person name="Labutti K."/>
            <person name="Lindquist E."/>
            <person name="Lipzen A."/>
            <person name="Khouja H.-R."/>
            <person name="Murat C."/>
            <person name="Ohm R."/>
            <person name="Olson A."/>
            <person name="Spatafora J."/>
            <person name="Veneault-Fourrey C."/>
            <person name="Henrissat B."/>
            <person name="Grigoriev I."/>
            <person name="Martin F."/>
            <person name="Perotto S."/>
        </authorList>
    </citation>
    <scope>NUCLEOTIDE SEQUENCE [LARGE SCALE GENOMIC DNA]</scope>
    <source>
        <strain evidence="1 2">UAMH 7357</strain>
    </source>
</reference>
<dbReference type="EMBL" id="KZ613494">
    <property type="protein sequence ID" value="PMD18419.1"/>
    <property type="molecule type" value="Genomic_DNA"/>
</dbReference>
<dbReference type="AlphaFoldDB" id="A0A2J6PWM6"/>
<evidence type="ECO:0008006" key="3">
    <source>
        <dbReference type="Google" id="ProtNLM"/>
    </source>
</evidence>
<evidence type="ECO:0000313" key="1">
    <source>
        <dbReference type="EMBL" id="PMD18419.1"/>
    </source>
</evidence>